<gene>
    <name evidence="2" type="ORF">IU459_31730</name>
</gene>
<dbReference type="RefSeq" id="WP_195133272.1">
    <property type="nucleotide sequence ID" value="NZ_JADLQX010000036.1"/>
</dbReference>
<dbReference type="InterPro" id="IPR020843">
    <property type="entry name" value="ER"/>
</dbReference>
<protein>
    <submittedName>
        <fullName evidence="2">NAD(P)-dependent alcohol dehydrogenase</fullName>
    </submittedName>
</protein>
<dbReference type="InterPro" id="IPR011032">
    <property type="entry name" value="GroES-like_sf"/>
</dbReference>
<organism evidence="2 3">
    <name type="scientific">Nocardia amamiensis</name>
    <dbReference type="NCBI Taxonomy" id="404578"/>
    <lineage>
        <taxon>Bacteria</taxon>
        <taxon>Bacillati</taxon>
        <taxon>Actinomycetota</taxon>
        <taxon>Actinomycetes</taxon>
        <taxon>Mycobacteriales</taxon>
        <taxon>Nocardiaceae</taxon>
        <taxon>Nocardia</taxon>
    </lineage>
</organism>
<dbReference type="CDD" id="cd08267">
    <property type="entry name" value="MDR1"/>
    <property type="match status" value="1"/>
</dbReference>
<dbReference type="Proteomes" id="UP000702209">
    <property type="component" value="Unassembled WGS sequence"/>
</dbReference>
<dbReference type="EMBL" id="JADLQX010000036">
    <property type="protein sequence ID" value="MBF6302081.1"/>
    <property type="molecule type" value="Genomic_DNA"/>
</dbReference>
<dbReference type="Pfam" id="PF08240">
    <property type="entry name" value="ADH_N"/>
    <property type="match status" value="1"/>
</dbReference>
<evidence type="ECO:0000259" key="1">
    <source>
        <dbReference type="SMART" id="SM00829"/>
    </source>
</evidence>
<dbReference type="Gene3D" id="3.90.180.10">
    <property type="entry name" value="Medium-chain alcohol dehydrogenases, catalytic domain"/>
    <property type="match status" value="1"/>
</dbReference>
<dbReference type="SUPFAM" id="SSF51735">
    <property type="entry name" value="NAD(P)-binding Rossmann-fold domains"/>
    <property type="match status" value="1"/>
</dbReference>
<dbReference type="SMART" id="SM00829">
    <property type="entry name" value="PKS_ER"/>
    <property type="match status" value="1"/>
</dbReference>
<proteinExistence type="predicted"/>
<dbReference type="Gene3D" id="3.40.50.720">
    <property type="entry name" value="NAD(P)-binding Rossmann-like Domain"/>
    <property type="match status" value="1"/>
</dbReference>
<sequence>MKAIVQDEYGAPDDVLELRDIDPPAPEDSSVLVRVDATSVNPADWHLIRGVPYIARLQLGLRRPHHTVPGCDVAGQVEAVGANVTGFRPGDEVFGSPFLRGFGTFAEYVCVPADLLTHKPENLSFEQAAAVPLAATTALQGLRDHGRIGPGKHVLIVGAAGGVGTFAVQLAEHWGAEVTGVCGTGNADLVRSLGADHVIDYTRVDFTRGARRYDVVFQLSGTRAPSDYLRVLTPGGTLVLAGGDSDGRWIGAVDRLLAARLLAPFVSQRLTSLTVAPSTADLALLRDVIEAGEVTPVIDRSYRLDELPAAIRYLEQGHARGKIVIVP</sequence>
<name>A0ABS0D099_9NOCA</name>
<dbReference type="PANTHER" id="PTHR11695:SF648">
    <property type="entry name" value="ZINC-BINDING OXIDOREDUCTASE"/>
    <property type="match status" value="1"/>
</dbReference>
<reference evidence="2 3" key="1">
    <citation type="submission" date="2020-10" db="EMBL/GenBank/DDBJ databases">
        <title>Identification of Nocardia species via Next-generation sequencing and recognition of intraspecies genetic diversity.</title>
        <authorList>
            <person name="Li P."/>
            <person name="Li P."/>
            <person name="Lu B."/>
        </authorList>
    </citation>
    <scope>NUCLEOTIDE SEQUENCE [LARGE SCALE GENOMIC DNA]</scope>
    <source>
        <strain evidence="2 3">BJ06-0157</strain>
    </source>
</reference>
<keyword evidence="3" id="KW-1185">Reference proteome</keyword>
<dbReference type="InterPro" id="IPR050700">
    <property type="entry name" value="YIM1/Zinc_Alcohol_DH_Fams"/>
</dbReference>
<comment type="caution">
    <text evidence="2">The sequence shown here is derived from an EMBL/GenBank/DDBJ whole genome shotgun (WGS) entry which is preliminary data.</text>
</comment>
<evidence type="ECO:0000313" key="3">
    <source>
        <dbReference type="Proteomes" id="UP000702209"/>
    </source>
</evidence>
<dbReference type="InterPro" id="IPR036291">
    <property type="entry name" value="NAD(P)-bd_dom_sf"/>
</dbReference>
<dbReference type="InterPro" id="IPR013154">
    <property type="entry name" value="ADH-like_N"/>
</dbReference>
<evidence type="ECO:0000313" key="2">
    <source>
        <dbReference type="EMBL" id="MBF6302081.1"/>
    </source>
</evidence>
<dbReference type="PANTHER" id="PTHR11695">
    <property type="entry name" value="ALCOHOL DEHYDROGENASE RELATED"/>
    <property type="match status" value="1"/>
</dbReference>
<dbReference type="SUPFAM" id="SSF50129">
    <property type="entry name" value="GroES-like"/>
    <property type="match status" value="1"/>
</dbReference>
<accession>A0ABS0D099</accession>
<feature type="domain" description="Enoyl reductase (ER)" evidence="1">
    <location>
        <begin position="11"/>
        <end position="325"/>
    </location>
</feature>
<dbReference type="Pfam" id="PF13602">
    <property type="entry name" value="ADH_zinc_N_2"/>
    <property type="match status" value="1"/>
</dbReference>